<dbReference type="PANTHER" id="PTHR21363:SF0">
    <property type="entry name" value="PREPHENATE DEHYDROGENASE [NADP(+)]"/>
    <property type="match status" value="1"/>
</dbReference>
<keyword evidence="8" id="KW-0057">Aromatic amino acid biosynthesis</keyword>
<dbReference type="GO" id="GO:0070403">
    <property type="term" value="F:NAD+ binding"/>
    <property type="evidence" value="ECO:0007669"/>
    <property type="project" value="InterPro"/>
</dbReference>
<name>A0A4Z0M1J2_9GAMM</name>
<dbReference type="EC" id="1.3.1.12" evidence="3"/>
<dbReference type="SUPFAM" id="SSF51735">
    <property type="entry name" value="NAD(P)-binding Rossmann-fold domains"/>
    <property type="match status" value="1"/>
</dbReference>
<sequence length="322" mass="33893">MPGTQARVATVAIAGLGLIGGSLAAALRESGFAARIVGWGRRDTSLRRGVELGVIDAYTLSLEEALAADIFVICTPTLVAADLLQDVLRLTLDSDRPPVITDAASVKGNLQRAALDACDGSFPAHLVLGHPIAGSERSGVDAAQADLYRDHRVILTPQAETDAAALALVRDMWLATGAEVVEMDVARHDAVLAATSHLPHVLAYALVDALARSDASEEIFRFAAGGFRDFTRIASSDPVMWRDIAIANRPALLEAIDQFSAHLGELRAAVETGDADGLHSTFTRAKAARDRFAASLAERGKGSSDAAAVGQPETAKRIQSQE</sequence>
<dbReference type="GO" id="GO:0008977">
    <property type="term" value="F:prephenate dehydrogenase (NAD+) activity"/>
    <property type="evidence" value="ECO:0007669"/>
    <property type="project" value="UniProtKB-EC"/>
</dbReference>
<evidence type="ECO:0000256" key="6">
    <source>
        <dbReference type="ARBA" id="ARBA00023002"/>
    </source>
</evidence>
<feature type="region of interest" description="Disordered" evidence="10">
    <location>
        <begin position="297"/>
        <end position="322"/>
    </location>
</feature>
<dbReference type="RefSeq" id="WP_135443665.1">
    <property type="nucleotide sequence ID" value="NZ_SRLE01000007.1"/>
</dbReference>
<dbReference type="PROSITE" id="PS51176">
    <property type="entry name" value="PDH_ADH"/>
    <property type="match status" value="1"/>
</dbReference>
<feature type="domain" description="Prephenate/arogenate dehydrogenase" evidence="11">
    <location>
        <begin position="9"/>
        <end position="300"/>
    </location>
</feature>
<keyword evidence="5" id="KW-0028">Amino-acid biosynthesis</keyword>
<keyword evidence="13" id="KW-1185">Reference proteome</keyword>
<dbReference type="InterPro" id="IPR003099">
    <property type="entry name" value="Prephen_DH"/>
</dbReference>
<proteinExistence type="inferred from homology"/>
<keyword evidence="6" id="KW-0560">Oxidoreductase</keyword>
<dbReference type="Gene3D" id="3.40.50.720">
    <property type="entry name" value="NAD(P)-binding Rossmann-like Domain"/>
    <property type="match status" value="1"/>
</dbReference>
<dbReference type="GO" id="GO:0004665">
    <property type="term" value="F:prephenate dehydrogenase (NADP+) activity"/>
    <property type="evidence" value="ECO:0007669"/>
    <property type="project" value="InterPro"/>
</dbReference>
<evidence type="ECO:0000313" key="12">
    <source>
        <dbReference type="EMBL" id="TGD73472.1"/>
    </source>
</evidence>
<dbReference type="SUPFAM" id="SSF48179">
    <property type="entry name" value="6-phosphogluconate dehydrogenase C-terminal domain-like"/>
    <property type="match status" value="1"/>
</dbReference>
<dbReference type="FunFam" id="3.40.50.720:FF:000208">
    <property type="entry name" value="Prephenate dehydrogenase"/>
    <property type="match status" value="1"/>
</dbReference>
<evidence type="ECO:0000256" key="4">
    <source>
        <dbReference type="ARBA" id="ARBA00022498"/>
    </source>
</evidence>
<dbReference type="GO" id="GO:0006571">
    <property type="term" value="P:tyrosine biosynthetic process"/>
    <property type="evidence" value="ECO:0007669"/>
    <property type="project" value="UniProtKB-KW"/>
</dbReference>
<evidence type="ECO:0000256" key="5">
    <source>
        <dbReference type="ARBA" id="ARBA00022605"/>
    </source>
</evidence>
<dbReference type="InterPro" id="IPR046826">
    <property type="entry name" value="PDH_N"/>
</dbReference>
<dbReference type="FunFam" id="1.10.3660.10:FF:000003">
    <property type="entry name" value="Prephenate dehydrogenase"/>
    <property type="match status" value="1"/>
</dbReference>
<dbReference type="InterPro" id="IPR036291">
    <property type="entry name" value="NAD(P)-bd_dom_sf"/>
</dbReference>
<dbReference type="Gene3D" id="1.10.3660.10">
    <property type="entry name" value="6-phosphogluconate dehydrogenase C-terminal like domain"/>
    <property type="match status" value="1"/>
</dbReference>
<dbReference type="AlphaFoldDB" id="A0A4Z0M1J2"/>
<dbReference type="InterPro" id="IPR046825">
    <property type="entry name" value="PDH_C"/>
</dbReference>
<protein>
    <recommendedName>
        <fullName evidence="3">prephenate dehydrogenase</fullName>
        <ecNumber evidence="3">1.3.1.12</ecNumber>
    </recommendedName>
</protein>
<evidence type="ECO:0000259" key="11">
    <source>
        <dbReference type="PROSITE" id="PS51176"/>
    </source>
</evidence>
<evidence type="ECO:0000256" key="2">
    <source>
        <dbReference type="ARBA" id="ARBA00007964"/>
    </source>
</evidence>
<dbReference type="Pfam" id="PF02153">
    <property type="entry name" value="PDH_N"/>
    <property type="match status" value="1"/>
</dbReference>
<evidence type="ECO:0000256" key="7">
    <source>
        <dbReference type="ARBA" id="ARBA00023027"/>
    </source>
</evidence>
<dbReference type="PANTHER" id="PTHR21363">
    <property type="entry name" value="PREPHENATE DEHYDROGENASE"/>
    <property type="match status" value="1"/>
</dbReference>
<evidence type="ECO:0000256" key="10">
    <source>
        <dbReference type="SAM" id="MobiDB-lite"/>
    </source>
</evidence>
<comment type="caution">
    <text evidence="12">The sequence shown here is derived from an EMBL/GenBank/DDBJ whole genome shotgun (WGS) entry which is preliminary data.</text>
</comment>
<evidence type="ECO:0000256" key="3">
    <source>
        <dbReference type="ARBA" id="ARBA00012068"/>
    </source>
</evidence>
<keyword evidence="7" id="KW-0520">NAD</keyword>
<keyword evidence="4" id="KW-0827">Tyrosine biosynthesis</keyword>
<evidence type="ECO:0000256" key="9">
    <source>
        <dbReference type="ARBA" id="ARBA00049260"/>
    </source>
</evidence>
<evidence type="ECO:0000313" key="13">
    <source>
        <dbReference type="Proteomes" id="UP000298050"/>
    </source>
</evidence>
<dbReference type="InterPro" id="IPR008927">
    <property type="entry name" value="6-PGluconate_DH-like_C_sf"/>
</dbReference>
<dbReference type="Proteomes" id="UP000298050">
    <property type="component" value="Unassembled WGS sequence"/>
</dbReference>
<organism evidence="12 13">
    <name type="scientific">Mangrovimicrobium sediminis</name>
    <dbReference type="NCBI Taxonomy" id="2562682"/>
    <lineage>
        <taxon>Bacteria</taxon>
        <taxon>Pseudomonadati</taxon>
        <taxon>Pseudomonadota</taxon>
        <taxon>Gammaproteobacteria</taxon>
        <taxon>Cellvibrionales</taxon>
        <taxon>Halieaceae</taxon>
        <taxon>Mangrovimicrobium</taxon>
    </lineage>
</organism>
<dbReference type="OrthoDB" id="9809920at2"/>
<dbReference type="EMBL" id="SRLE01000007">
    <property type="protein sequence ID" value="TGD73472.1"/>
    <property type="molecule type" value="Genomic_DNA"/>
</dbReference>
<comment type="similarity">
    <text evidence="2">Belongs to the prephenate/arogenate dehydrogenase family.</text>
</comment>
<dbReference type="InterPro" id="IPR050812">
    <property type="entry name" value="Preph/Arog_dehydrog"/>
</dbReference>
<reference evidence="12 13" key="1">
    <citation type="submission" date="2019-04" db="EMBL/GenBank/DDBJ databases">
        <title>Taxonomy of novel Haliea sp. from mangrove soil of West Coast of India.</title>
        <authorList>
            <person name="Verma A."/>
            <person name="Kumar P."/>
            <person name="Krishnamurthi S."/>
        </authorList>
    </citation>
    <scope>NUCLEOTIDE SEQUENCE [LARGE SCALE GENOMIC DNA]</scope>
    <source>
        <strain evidence="12 13">SAOS-164</strain>
    </source>
</reference>
<comment type="pathway">
    <text evidence="1">Amino-acid biosynthesis; L-tyrosine biosynthesis; (4-hydroxyphenyl)pyruvate from prephenate (NAD(+) route): step 1/1.</text>
</comment>
<accession>A0A4Z0M1J2</accession>
<dbReference type="Pfam" id="PF20463">
    <property type="entry name" value="PDH_C"/>
    <property type="match status" value="1"/>
</dbReference>
<evidence type="ECO:0000256" key="1">
    <source>
        <dbReference type="ARBA" id="ARBA00005067"/>
    </source>
</evidence>
<evidence type="ECO:0000256" key="8">
    <source>
        <dbReference type="ARBA" id="ARBA00023141"/>
    </source>
</evidence>
<gene>
    <name evidence="12" type="ORF">E4634_10605</name>
</gene>
<comment type="catalytic activity">
    <reaction evidence="9">
        <text>prephenate + NAD(+) = 3-(4-hydroxyphenyl)pyruvate + CO2 + NADH</text>
        <dbReference type="Rhea" id="RHEA:13869"/>
        <dbReference type="ChEBI" id="CHEBI:16526"/>
        <dbReference type="ChEBI" id="CHEBI:29934"/>
        <dbReference type="ChEBI" id="CHEBI:36242"/>
        <dbReference type="ChEBI" id="CHEBI:57540"/>
        <dbReference type="ChEBI" id="CHEBI:57945"/>
        <dbReference type="EC" id="1.3.1.12"/>
    </reaction>
</comment>